<evidence type="ECO:0000313" key="3">
    <source>
        <dbReference type="Proteomes" id="UP000639643"/>
    </source>
</evidence>
<evidence type="ECO:0000256" key="1">
    <source>
        <dbReference type="SAM" id="Phobius"/>
    </source>
</evidence>
<feature type="transmembrane region" description="Helical" evidence="1">
    <location>
        <begin position="21"/>
        <end position="45"/>
    </location>
</feature>
<keyword evidence="1" id="KW-0812">Transmembrane</keyword>
<dbReference type="EMBL" id="WIGM01001333">
    <property type="protein sequence ID" value="KAF6800913.1"/>
    <property type="molecule type" value="Genomic_DNA"/>
</dbReference>
<keyword evidence="1" id="KW-0472">Membrane</keyword>
<dbReference type="OrthoDB" id="3692311at2759"/>
<evidence type="ECO:0000313" key="2">
    <source>
        <dbReference type="EMBL" id="KAF6800913.1"/>
    </source>
</evidence>
<dbReference type="Proteomes" id="UP000639643">
    <property type="component" value="Unassembled WGS sequence"/>
</dbReference>
<sequence length="263" mass="28548">EAIPLVEKHDKTNAVGTRSRFGIVTIFSDILAVVVPLAFLTFMVIVWNLDAKKVEGDSLKKWQNAITLLATLFPILFATIVGRLMSEAARWKLEKGSRIGLLEQLMGSLLPLATANSDVSTVYLADPSLKKLSDYKKDSPGLTGAKIGAPRLDDYDKKAIGVRLSIASSVVLLARGILSVVFAHLARGPEILGYVSTIVRNSKFVEVPPNTSWLDAADLSRMIKDERIRHGFTDMASSEEEQQIGVGYQESTGLIGGAAAHEK</sequence>
<proteinExistence type="predicted"/>
<feature type="transmembrane region" description="Helical" evidence="1">
    <location>
        <begin position="65"/>
        <end position="85"/>
    </location>
</feature>
<organism evidence="2 3">
    <name type="scientific">Colletotrichum musicola</name>
    <dbReference type="NCBI Taxonomy" id="2175873"/>
    <lineage>
        <taxon>Eukaryota</taxon>
        <taxon>Fungi</taxon>
        <taxon>Dikarya</taxon>
        <taxon>Ascomycota</taxon>
        <taxon>Pezizomycotina</taxon>
        <taxon>Sordariomycetes</taxon>
        <taxon>Hypocreomycetidae</taxon>
        <taxon>Glomerellales</taxon>
        <taxon>Glomerellaceae</taxon>
        <taxon>Colletotrichum</taxon>
        <taxon>Colletotrichum orchidearum species complex</taxon>
    </lineage>
</organism>
<protein>
    <submittedName>
        <fullName evidence="2">Uncharacterized protein</fullName>
    </submittedName>
</protein>
<comment type="caution">
    <text evidence="2">The sequence shown here is derived from an EMBL/GenBank/DDBJ whole genome shotgun (WGS) entry which is preliminary data.</text>
</comment>
<gene>
    <name evidence="2" type="ORF">CMUS01_15536</name>
</gene>
<feature type="non-terminal residue" evidence="2">
    <location>
        <position position="1"/>
    </location>
</feature>
<reference evidence="2" key="1">
    <citation type="journal article" date="2020" name="Phytopathology">
        <title>Genome Sequence Resources of Colletotrichum truncatum, C. plurivorum, C. musicola, and C. sojae: Four Species Pathogenic to Soybean (Glycine max).</title>
        <authorList>
            <person name="Rogerio F."/>
            <person name="Boufleur T.R."/>
            <person name="Ciampi-Guillardi M."/>
            <person name="Sukno S.A."/>
            <person name="Thon M.R."/>
            <person name="Massola Junior N.S."/>
            <person name="Baroncelli R."/>
        </authorList>
    </citation>
    <scope>NUCLEOTIDE SEQUENCE</scope>
    <source>
        <strain evidence="2">LFN0074</strain>
    </source>
</reference>
<accession>A0A8H6IWI1</accession>
<keyword evidence="1" id="KW-1133">Transmembrane helix</keyword>
<name>A0A8H6IWI1_9PEZI</name>
<dbReference type="AlphaFoldDB" id="A0A8H6IWI1"/>
<keyword evidence="3" id="KW-1185">Reference proteome</keyword>